<evidence type="ECO:0000313" key="4">
    <source>
        <dbReference type="Proteomes" id="UP001604267"/>
    </source>
</evidence>
<feature type="compositionally biased region" description="Gly residues" evidence="1">
    <location>
        <begin position="176"/>
        <end position="186"/>
    </location>
</feature>
<proteinExistence type="predicted"/>
<sequence length="209" mass="22846">MTVPFLQRLNRHLADTAQIAWCERRCEGCGATLDPSFLDDYCRESCRPTEKPVVPAFVTRTPAARIHSFRLTSAARALPGTYFEDVDPLAVIEAAGWRCELCGGEIPKHVDRYDPQAASVDHHLPLALGGHHVRSNMRAAHRRCNISKNATHPDDLICREQPSPPAETDGFRLPAEGGGDTVGSGRGPTDRSDLAQRSPGTTEATDPNR</sequence>
<feature type="compositionally biased region" description="Polar residues" evidence="1">
    <location>
        <begin position="198"/>
        <end position="209"/>
    </location>
</feature>
<dbReference type="SMART" id="SM00507">
    <property type="entry name" value="HNHc"/>
    <property type="match status" value="1"/>
</dbReference>
<evidence type="ECO:0000313" key="3">
    <source>
        <dbReference type="EMBL" id="MFG3016810.1"/>
    </source>
</evidence>
<dbReference type="RefSeq" id="WP_392825958.1">
    <property type="nucleotide sequence ID" value="NZ_JBICYV010000036.1"/>
</dbReference>
<keyword evidence="3" id="KW-0540">Nuclease</keyword>
<evidence type="ECO:0000259" key="2">
    <source>
        <dbReference type="SMART" id="SM00507"/>
    </source>
</evidence>
<dbReference type="EMBL" id="JBICYV010000036">
    <property type="protein sequence ID" value="MFG3016810.1"/>
    <property type="molecule type" value="Genomic_DNA"/>
</dbReference>
<dbReference type="CDD" id="cd00085">
    <property type="entry name" value="HNHc"/>
    <property type="match status" value="1"/>
</dbReference>
<feature type="domain" description="HNH nuclease" evidence="2">
    <location>
        <begin position="87"/>
        <end position="146"/>
    </location>
</feature>
<keyword evidence="3" id="KW-0255">Endonuclease</keyword>
<protein>
    <submittedName>
        <fullName evidence="3">HNH endonuclease</fullName>
    </submittedName>
</protein>
<feature type="region of interest" description="Disordered" evidence="1">
    <location>
        <begin position="153"/>
        <end position="209"/>
    </location>
</feature>
<dbReference type="Proteomes" id="UP001604267">
    <property type="component" value="Unassembled WGS sequence"/>
</dbReference>
<name>A0ABW7BIX4_9ACTN</name>
<reference evidence="3 4" key="1">
    <citation type="submission" date="2024-10" db="EMBL/GenBank/DDBJ databases">
        <title>The Natural Products Discovery Center: Release of the First 8490 Sequenced Strains for Exploring Actinobacteria Biosynthetic Diversity.</title>
        <authorList>
            <person name="Kalkreuter E."/>
            <person name="Kautsar S.A."/>
            <person name="Yang D."/>
            <person name="Bader C.D."/>
            <person name="Teijaro C.N."/>
            <person name="Fluegel L."/>
            <person name="Davis C.M."/>
            <person name="Simpson J.R."/>
            <person name="Lauterbach L."/>
            <person name="Steele A.D."/>
            <person name="Gui C."/>
            <person name="Meng S."/>
            <person name="Li G."/>
            <person name="Viehrig K."/>
            <person name="Ye F."/>
            <person name="Su P."/>
            <person name="Kiefer A.F."/>
            <person name="Nichols A."/>
            <person name="Cepeda A.J."/>
            <person name="Yan W."/>
            <person name="Fan B."/>
            <person name="Jiang Y."/>
            <person name="Adhikari A."/>
            <person name="Zheng C.-J."/>
            <person name="Schuster L."/>
            <person name="Cowan T.M."/>
            <person name="Smanski M.J."/>
            <person name="Chevrette M.G."/>
            <person name="De Carvalho L.P.S."/>
            <person name="Shen B."/>
        </authorList>
    </citation>
    <scope>NUCLEOTIDE SEQUENCE [LARGE SCALE GENOMIC DNA]</scope>
    <source>
        <strain evidence="3 4">NPDC048320</strain>
    </source>
</reference>
<dbReference type="InterPro" id="IPR002711">
    <property type="entry name" value="HNH"/>
</dbReference>
<dbReference type="Pfam" id="PF01844">
    <property type="entry name" value="HNH"/>
    <property type="match status" value="1"/>
</dbReference>
<evidence type="ECO:0000256" key="1">
    <source>
        <dbReference type="SAM" id="MobiDB-lite"/>
    </source>
</evidence>
<accession>A0ABW7BIX4</accession>
<dbReference type="InterPro" id="IPR003615">
    <property type="entry name" value="HNH_nuc"/>
</dbReference>
<comment type="caution">
    <text evidence="3">The sequence shown here is derived from an EMBL/GenBank/DDBJ whole genome shotgun (WGS) entry which is preliminary data.</text>
</comment>
<keyword evidence="4" id="KW-1185">Reference proteome</keyword>
<organism evidence="3 4">
    <name type="scientific">Streptomyces cinerochromogenes</name>
    <dbReference type="NCBI Taxonomy" id="66422"/>
    <lineage>
        <taxon>Bacteria</taxon>
        <taxon>Bacillati</taxon>
        <taxon>Actinomycetota</taxon>
        <taxon>Actinomycetes</taxon>
        <taxon>Kitasatosporales</taxon>
        <taxon>Streptomycetaceae</taxon>
        <taxon>Streptomyces</taxon>
    </lineage>
</organism>
<dbReference type="GO" id="GO:0004519">
    <property type="term" value="F:endonuclease activity"/>
    <property type="evidence" value="ECO:0007669"/>
    <property type="project" value="UniProtKB-KW"/>
</dbReference>
<gene>
    <name evidence="3" type="ORF">ACGFZB_41470</name>
</gene>
<dbReference type="Gene3D" id="1.10.30.50">
    <property type="match status" value="1"/>
</dbReference>
<keyword evidence="3" id="KW-0378">Hydrolase</keyword>